<sequence length="183" mass="20482">MLTIGDRFPSFRLSAVEGGPRGLDPKTAFTTVSDADDTGRWKLIFFWPKDFSLLCPTEILGFARLAREFEDRGAVLYGASLDSELVHMHWRQHHPELRNLPFAMLSDVRRELSRECGILDPVEGVPLRATFLVDPEGVIRHVSVNDLAVGRNPQEVLRVLEALLTGELCGCNWQKGDEALKVG</sequence>
<comment type="subunit">
    <text evidence="1">Homodimer; disulfide-linked, upon oxidation. 5 homodimers assemble to form a ring-like decamer.</text>
</comment>
<reference evidence="12" key="1">
    <citation type="submission" date="2021-03" db="EMBL/GenBank/DDBJ databases">
        <authorList>
            <person name="So Y."/>
        </authorList>
    </citation>
    <scope>NUCLEOTIDE SEQUENCE</scope>
    <source>
        <strain evidence="12">SG15</strain>
    </source>
</reference>
<dbReference type="InterPro" id="IPR013766">
    <property type="entry name" value="Thioredoxin_domain"/>
</dbReference>
<feature type="domain" description="Thioredoxin" evidence="11">
    <location>
        <begin position="2"/>
        <end position="165"/>
    </location>
</feature>
<dbReference type="EC" id="1.11.1.26" evidence="2"/>
<dbReference type="GO" id="GO:0033554">
    <property type="term" value="P:cellular response to stress"/>
    <property type="evidence" value="ECO:0007669"/>
    <property type="project" value="TreeGrafter"/>
</dbReference>
<dbReference type="GO" id="GO:0102039">
    <property type="term" value="F:NADH-dependent peroxiredoxin activity"/>
    <property type="evidence" value="ECO:0007669"/>
    <property type="project" value="UniProtKB-EC"/>
</dbReference>
<evidence type="ECO:0000256" key="10">
    <source>
        <dbReference type="PIRSR" id="PIRSR000239-1"/>
    </source>
</evidence>
<dbReference type="PIRSF" id="PIRSF000239">
    <property type="entry name" value="AHPC"/>
    <property type="match status" value="1"/>
</dbReference>
<dbReference type="Gene3D" id="3.40.30.10">
    <property type="entry name" value="Glutaredoxin"/>
    <property type="match status" value="1"/>
</dbReference>
<evidence type="ECO:0000256" key="3">
    <source>
        <dbReference type="ARBA" id="ARBA00017462"/>
    </source>
</evidence>
<evidence type="ECO:0000313" key="13">
    <source>
        <dbReference type="Proteomes" id="UP000677537"/>
    </source>
</evidence>
<dbReference type="PROSITE" id="PS51352">
    <property type="entry name" value="THIOREDOXIN_2"/>
    <property type="match status" value="1"/>
</dbReference>
<dbReference type="SUPFAM" id="SSF52833">
    <property type="entry name" value="Thioredoxin-like"/>
    <property type="match status" value="1"/>
</dbReference>
<dbReference type="GO" id="GO:0006979">
    <property type="term" value="P:response to oxidative stress"/>
    <property type="evidence" value="ECO:0007669"/>
    <property type="project" value="TreeGrafter"/>
</dbReference>
<accession>A0A940N2X1</accession>
<dbReference type="GO" id="GO:0042744">
    <property type="term" value="P:hydrogen peroxide catabolic process"/>
    <property type="evidence" value="ECO:0007669"/>
    <property type="project" value="TreeGrafter"/>
</dbReference>
<dbReference type="PANTHER" id="PTHR10681:SF121">
    <property type="entry name" value="ALKYL HYDROPEROXIDE REDUCTASE C"/>
    <property type="match status" value="1"/>
</dbReference>
<keyword evidence="6" id="KW-0560">Oxidoreductase</keyword>
<dbReference type="EMBL" id="JAGIZA010000005">
    <property type="protein sequence ID" value="MBP0493222.1"/>
    <property type="molecule type" value="Genomic_DNA"/>
</dbReference>
<dbReference type="GO" id="GO:0008379">
    <property type="term" value="F:thioredoxin peroxidase activity"/>
    <property type="evidence" value="ECO:0007669"/>
    <property type="project" value="TreeGrafter"/>
</dbReference>
<dbReference type="CDD" id="cd03015">
    <property type="entry name" value="PRX_Typ2cys"/>
    <property type="match status" value="1"/>
</dbReference>
<evidence type="ECO:0000256" key="2">
    <source>
        <dbReference type="ARBA" id="ARBA00013021"/>
    </source>
</evidence>
<comment type="caution">
    <text evidence="12">The sequence shown here is derived from an EMBL/GenBank/DDBJ whole genome shotgun (WGS) entry which is preliminary data.</text>
</comment>
<name>A0A940N2X1_9PROT</name>
<dbReference type="InterPro" id="IPR000866">
    <property type="entry name" value="AhpC/TSA"/>
</dbReference>
<keyword evidence="7" id="KW-0676">Redox-active center</keyword>
<dbReference type="InterPro" id="IPR036249">
    <property type="entry name" value="Thioredoxin-like_sf"/>
</dbReference>
<dbReference type="AlphaFoldDB" id="A0A940N2X1"/>
<evidence type="ECO:0000256" key="5">
    <source>
        <dbReference type="ARBA" id="ARBA00022862"/>
    </source>
</evidence>
<keyword evidence="5" id="KW-0049">Antioxidant</keyword>
<keyword evidence="13" id="KW-1185">Reference proteome</keyword>
<evidence type="ECO:0000256" key="7">
    <source>
        <dbReference type="ARBA" id="ARBA00023284"/>
    </source>
</evidence>
<dbReference type="Proteomes" id="UP000677537">
    <property type="component" value="Unassembled WGS sequence"/>
</dbReference>
<dbReference type="PANTHER" id="PTHR10681">
    <property type="entry name" value="THIOREDOXIN PEROXIDASE"/>
    <property type="match status" value="1"/>
</dbReference>
<dbReference type="RefSeq" id="WP_209373357.1">
    <property type="nucleotide sequence ID" value="NZ_JAGIZA010000005.1"/>
</dbReference>
<proteinExistence type="predicted"/>
<keyword evidence="4" id="KW-0575">Peroxidase</keyword>
<evidence type="ECO:0000313" key="12">
    <source>
        <dbReference type="EMBL" id="MBP0493222.1"/>
    </source>
</evidence>
<dbReference type="GO" id="GO:0045454">
    <property type="term" value="P:cell redox homeostasis"/>
    <property type="evidence" value="ECO:0007669"/>
    <property type="project" value="TreeGrafter"/>
</dbReference>
<comment type="catalytic activity">
    <reaction evidence="9">
        <text>a hydroperoxide + NADH + H(+) = an alcohol + NAD(+) + H2O</text>
        <dbReference type="Rhea" id="RHEA:62628"/>
        <dbReference type="ChEBI" id="CHEBI:15377"/>
        <dbReference type="ChEBI" id="CHEBI:15378"/>
        <dbReference type="ChEBI" id="CHEBI:30879"/>
        <dbReference type="ChEBI" id="CHEBI:35924"/>
        <dbReference type="ChEBI" id="CHEBI:57540"/>
        <dbReference type="ChEBI" id="CHEBI:57945"/>
        <dbReference type="EC" id="1.11.1.26"/>
    </reaction>
</comment>
<evidence type="ECO:0000256" key="9">
    <source>
        <dbReference type="ARBA" id="ARBA00047572"/>
    </source>
</evidence>
<dbReference type="InterPro" id="IPR024706">
    <property type="entry name" value="Peroxiredoxin_AhpC-typ"/>
</dbReference>
<evidence type="ECO:0000256" key="8">
    <source>
        <dbReference type="ARBA" id="ARBA00032077"/>
    </source>
</evidence>
<gene>
    <name evidence="12" type="ORF">J5Y10_10590</name>
</gene>
<feature type="active site" description="Cysteine sulfenic acid (-SOH) intermediate; for peroxidase activity" evidence="10">
    <location>
        <position position="55"/>
    </location>
</feature>
<evidence type="ECO:0000256" key="6">
    <source>
        <dbReference type="ARBA" id="ARBA00023002"/>
    </source>
</evidence>
<dbReference type="Pfam" id="PF00578">
    <property type="entry name" value="AhpC-TSA"/>
    <property type="match status" value="1"/>
</dbReference>
<dbReference type="GO" id="GO:0005829">
    <property type="term" value="C:cytosol"/>
    <property type="evidence" value="ECO:0007669"/>
    <property type="project" value="TreeGrafter"/>
</dbReference>
<organism evidence="12 13">
    <name type="scientific">Roseomonas indoligenes</name>
    <dbReference type="NCBI Taxonomy" id="2820811"/>
    <lineage>
        <taxon>Bacteria</taxon>
        <taxon>Pseudomonadati</taxon>
        <taxon>Pseudomonadota</taxon>
        <taxon>Alphaproteobacteria</taxon>
        <taxon>Acetobacterales</taxon>
        <taxon>Roseomonadaceae</taxon>
        <taxon>Roseomonas</taxon>
    </lineage>
</organism>
<protein>
    <recommendedName>
        <fullName evidence="3">Alkyl hydroperoxide reductase C</fullName>
        <ecNumber evidence="2">1.11.1.26</ecNumber>
    </recommendedName>
    <alternativeName>
        <fullName evidence="8">Peroxiredoxin</fullName>
    </alternativeName>
</protein>
<evidence type="ECO:0000256" key="1">
    <source>
        <dbReference type="ARBA" id="ARBA00011654"/>
    </source>
</evidence>
<evidence type="ECO:0000259" key="11">
    <source>
        <dbReference type="PROSITE" id="PS51352"/>
    </source>
</evidence>
<dbReference type="InterPro" id="IPR050217">
    <property type="entry name" value="Peroxiredoxin"/>
</dbReference>
<evidence type="ECO:0000256" key="4">
    <source>
        <dbReference type="ARBA" id="ARBA00022559"/>
    </source>
</evidence>